<accession>A0A3Q8CG60</accession>
<dbReference type="Gene3D" id="1.10.357.10">
    <property type="entry name" value="Tetracycline Repressor, domain 2"/>
    <property type="match status" value="1"/>
</dbReference>
<evidence type="ECO:0000313" key="5">
    <source>
        <dbReference type="Proteomes" id="UP000324497"/>
    </source>
</evidence>
<feature type="domain" description="HTH tetR-type" evidence="3">
    <location>
        <begin position="2"/>
        <end position="61"/>
    </location>
</feature>
<keyword evidence="5" id="KW-1185">Reference proteome</keyword>
<organism evidence="4 5">
    <name type="scientific">Liquorilactobacillus nagelii</name>
    <dbReference type="NCBI Taxonomy" id="82688"/>
    <lineage>
        <taxon>Bacteria</taxon>
        <taxon>Bacillati</taxon>
        <taxon>Bacillota</taxon>
        <taxon>Bacilli</taxon>
        <taxon>Lactobacillales</taxon>
        <taxon>Lactobacillaceae</taxon>
        <taxon>Liquorilactobacillus</taxon>
    </lineage>
</organism>
<dbReference type="InterPro" id="IPR009057">
    <property type="entry name" value="Homeodomain-like_sf"/>
</dbReference>
<dbReference type="AlphaFoldDB" id="A0A3Q8CG60"/>
<dbReference type="EMBL" id="CP018180">
    <property type="protein sequence ID" value="AUJ32895.1"/>
    <property type="molecule type" value="Genomic_DNA"/>
</dbReference>
<proteinExistence type="predicted"/>
<dbReference type="KEGG" id="lng:BSQ50_10315"/>
<dbReference type="PROSITE" id="PS50977">
    <property type="entry name" value="HTH_TETR_2"/>
    <property type="match status" value="1"/>
</dbReference>
<evidence type="ECO:0000313" key="4">
    <source>
        <dbReference type="EMBL" id="AUJ32895.1"/>
    </source>
</evidence>
<dbReference type="Proteomes" id="UP000324497">
    <property type="component" value="Chromosome"/>
</dbReference>
<reference evidence="4 5" key="1">
    <citation type="submission" date="2016-11" db="EMBL/GenBank/DDBJ databases">
        <title>Interaction between Lactobacillus species and yeast in water kefir.</title>
        <authorList>
            <person name="Behr J."/>
            <person name="Xu D."/>
            <person name="Vogel R.F."/>
        </authorList>
    </citation>
    <scope>NUCLEOTIDE SEQUENCE [LARGE SCALE GENOMIC DNA]</scope>
    <source>
        <strain evidence="4 5">TMW 1.1827</strain>
    </source>
</reference>
<protein>
    <recommendedName>
        <fullName evidence="3">HTH tetR-type domain-containing protein</fullName>
    </recommendedName>
</protein>
<keyword evidence="1 2" id="KW-0238">DNA-binding</keyword>
<gene>
    <name evidence="4" type="ORF">BSQ50_10315</name>
</gene>
<sequence>MKISDQEMYMAIIKLIEQQGLKFTMADLARKLHTSKRTIYQRFSSKEQLISAMIDYLFKDLTIRGDKLRSELHLSAYEKIKRYVDQFPTLYPIGCILQYSSEIAQRYPQQWHKFQGEVDQISQTFYRILINDPQTRELSKTEKKMLLLMLQKTTRSLLNGRFLMQQQLDFWEAIDAMQELLFHGVFGGNQPKISQGL</sequence>
<evidence type="ECO:0000256" key="2">
    <source>
        <dbReference type="PROSITE-ProRule" id="PRU00335"/>
    </source>
</evidence>
<evidence type="ECO:0000256" key="1">
    <source>
        <dbReference type="ARBA" id="ARBA00023125"/>
    </source>
</evidence>
<dbReference type="Pfam" id="PF00440">
    <property type="entry name" value="TetR_N"/>
    <property type="match status" value="1"/>
</dbReference>
<name>A0A3Q8CG60_9LACO</name>
<evidence type="ECO:0000259" key="3">
    <source>
        <dbReference type="PROSITE" id="PS50977"/>
    </source>
</evidence>
<dbReference type="GO" id="GO:0003677">
    <property type="term" value="F:DNA binding"/>
    <property type="evidence" value="ECO:0007669"/>
    <property type="project" value="UniProtKB-UniRule"/>
</dbReference>
<dbReference type="InterPro" id="IPR001647">
    <property type="entry name" value="HTH_TetR"/>
</dbReference>
<dbReference type="SUPFAM" id="SSF46689">
    <property type="entry name" value="Homeodomain-like"/>
    <property type="match status" value="1"/>
</dbReference>
<dbReference type="RefSeq" id="WP_261905940.1">
    <property type="nucleotide sequence ID" value="NZ_JAGPZD010000005.1"/>
</dbReference>
<feature type="DNA-binding region" description="H-T-H motif" evidence="2">
    <location>
        <begin position="24"/>
        <end position="43"/>
    </location>
</feature>